<dbReference type="InterPro" id="IPR001845">
    <property type="entry name" value="HTH_ArsR_DNA-bd_dom"/>
</dbReference>
<keyword evidence="6" id="KW-1185">Reference proteome</keyword>
<keyword evidence="3" id="KW-0804">Transcription</keyword>
<proteinExistence type="predicted"/>
<dbReference type="RefSeq" id="WP_220509455.1">
    <property type="nucleotide sequence ID" value="NZ_JACJIA010000004.1"/>
</dbReference>
<dbReference type="Proteomes" id="UP000572680">
    <property type="component" value="Unassembled WGS sequence"/>
</dbReference>
<dbReference type="SUPFAM" id="SSF46785">
    <property type="entry name" value="Winged helix' DNA-binding domain"/>
    <property type="match status" value="1"/>
</dbReference>
<protein>
    <submittedName>
        <fullName evidence="5">DNA-binding transcriptional ArsR family regulator</fullName>
    </submittedName>
</protein>
<dbReference type="InterPro" id="IPR051081">
    <property type="entry name" value="HTH_MetalResp_TranReg"/>
</dbReference>
<dbReference type="PANTHER" id="PTHR33154:SF18">
    <property type="entry name" value="ARSENICAL RESISTANCE OPERON REPRESSOR"/>
    <property type="match status" value="1"/>
</dbReference>
<evidence type="ECO:0000256" key="3">
    <source>
        <dbReference type="ARBA" id="ARBA00023163"/>
    </source>
</evidence>
<organism evidence="5 6">
    <name type="scientific">Actinomadura namibiensis</name>
    <dbReference type="NCBI Taxonomy" id="182080"/>
    <lineage>
        <taxon>Bacteria</taxon>
        <taxon>Bacillati</taxon>
        <taxon>Actinomycetota</taxon>
        <taxon>Actinomycetes</taxon>
        <taxon>Streptosporangiales</taxon>
        <taxon>Thermomonosporaceae</taxon>
        <taxon>Actinomadura</taxon>
    </lineage>
</organism>
<evidence type="ECO:0000256" key="2">
    <source>
        <dbReference type="ARBA" id="ARBA00023125"/>
    </source>
</evidence>
<evidence type="ECO:0000259" key="4">
    <source>
        <dbReference type="SMART" id="SM00418"/>
    </source>
</evidence>
<dbReference type="GO" id="GO:0003700">
    <property type="term" value="F:DNA-binding transcription factor activity"/>
    <property type="evidence" value="ECO:0007669"/>
    <property type="project" value="InterPro"/>
</dbReference>
<name>A0A7W3LPI7_ACTNM</name>
<dbReference type="SMART" id="SM00418">
    <property type="entry name" value="HTH_ARSR"/>
    <property type="match status" value="1"/>
</dbReference>
<dbReference type="EMBL" id="JACJIA010000004">
    <property type="protein sequence ID" value="MBA8951862.1"/>
    <property type="molecule type" value="Genomic_DNA"/>
</dbReference>
<dbReference type="GO" id="GO:0003677">
    <property type="term" value="F:DNA binding"/>
    <property type="evidence" value="ECO:0007669"/>
    <property type="project" value="UniProtKB-KW"/>
</dbReference>
<gene>
    <name evidence="5" type="ORF">HNR61_003502</name>
</gene>
<evidence type="ECO:0000256" key="1">
    <source>
        <dbReference type="ARBA" id="ARBA00023015"/>
    </source>
</evidence>
<dbReference type="InterPro" id="IPR036390">
    <property type="entry name" value="WH_DNA-bd_sf"/>
</dbReference>
<keyword evidence="2 5" id="KW-0238">DNA-binding</keyword>
<dbReference type="InterPro" id="IPR036388">
    <property type="entry name" value="WH-like_DNA-bd_sf"/>
</dbReference>
<dbReference type="AlphaFoldDB" id="A0A7W3LPI7"/>
<keyword evidence="1" id="KW-0805">Transcription regulation</keyword>
<evidence type="ECO:0000313" key="6">
    <source>
        <dbReference type="Proteomes" id="UP000572680"/>
    </source>
</evidence>
<dbReference type="PANTHER" id="PTHR33154">
    <property type="entry name" value="TRANSCRIPTIONAL REGULATOR, ARSR FAMILY"/>
    <property type="match status" value="1"/>
</dbReference>
<evidence type="ECO:0000313" key="5">
    <source>
        <dbReference type="EMBL" id="MBA8951862.1"/>
    </source>
</evidence>
<dbReference type="Gene3D" id="1.10.10.10">
    <property type="entry name" value="Winged helix-like DNA-binding domain superfamily/Winged helix DNA-binding domain"/>
    <property type="match status" value="1"/>
</dbReference>
<dbReference type="Pfam" id="PF01022">
    <property type="entry name" value="HTH_5"/>
    <property type="match status" value="1"/>
</dbReference>
<accession>A0A7W3LPI7</accession>
<sequence>MSRSPAALLETPSAPLAAVLQAAGQPARLELLRLLLVGPRTVADLQAELNLGSTGQLYHHLKALSAAGLVEQSERATYRMPPRVVFPVLALLAASFDITAGTGS</sequence>
<reference evidence="5 6" key="1">
    <citation type="submission" date="2020-08" db="EMBL/GenBank/DDBJ databases">
        <title>Genomic Encyclopedia of Type Strains, Phase IV (KMG-IV): sequencing the most valuable type-strain genomes for metagenomic binning, comparative biology and taxonomic classification.</title>
        <authorList>
            <person name="Goeker M."/>
        </authorList>
    </citation>
    <scope>NUCLEOTIDE SEQUENCE [LARGE SCALE GENOMIC DNA]</scope>
    <source>
        <strain evidence="5 6">DSM 44197</strain>
    </source>
</reference>
<comment type="caution">
    <text evidence="5">The sequence shown here is derived from an EMBL/GenBank/DDBJ whole genome shotgun (WGS) entry which is preliminary data.</text>
</comment>
<feature type="domain" description="HTH arsR-type" evidence="4">
    <location>
        <begin position="18"/>
        <end position="94"/>
    </location>
</feature>